<feature type="signal peptide" evidence="2">
    <location>
        <begin position="1"/>
        <end position="28"/>
    </location>
</feature>
<protein>
    <submittedName>
        <fullName evidence="4">OmpA domain-containing protein</fullName>
    </submittedName>
</protein>
<keyword evidence="2" id="KW-0732">Signal</keyword>
<proteinExistence type="predicted"/>
<dbReference type="PANTHER" id="PTHR30329:SF21">
    <property type="entry name" value="LIPOPROTEIN YIAD-RELATED"/>
    <property type="match status" value="1"/>
</dbReference>
<dbReference type="HOGENOM" id="CLU_609468_0_0_7"/>
<dbReference type="Pfam" id="PF00691">
    <property type="entry name" value="OmpA"/>
    <property type="match status" value="1"/>
</dbReference>
<dbReference type="Gene3D" id="3.30.1330.60">
    <property type="entry name" value="OmpA-like domain"/>
    <property type="match status" value="1"/>
</dbReference>
<evidence type="ECO:0000259" key="3">
    <source>
        <dbReference type="PROSITE" id="PS51123"/>
    </source>
</evidence>
<dbReference type="Proteomes" id="UP000000488">
    <property type="component" value="Chromosome"/>
</dbReference>
<evidence type="ECO:0000256" key="1">
    <source>
        <dbReference type="PROSITE-ProRule" id="PRU00473"/>
    </source>
</evidence>
<dbReference type="CDD" id="cd07185">
    <property type="entry name" value="OmpA_C-like"/>
    <property type="match status" value="1"/>
</dbReference>
<sequence length="454" mass="48322">MLCSPVAAISAQVPLLVIMGLLATSARAAEPSAVELRAREDLDRQLQAMVKKTPPPEIVISFEGLPGAGTSRGYKLVEADFLVNGQPLAIPGVDKLNGPGLHRLAVLTVEEGSYTLVSHVTYANESWNLFSEESGFLWKLTASVTVQVQRGLRARVRVLPAINPTAPDPRLKLKLSHDVVAEMTAAPADVAVPEVPDAGSPVAAVAQAPAKPPPPPVTAPVAPPPAIAPVKTVEAPEQGPVAPAKLLLKVLAGRRPAAATVYVKSASGAPQRVMMDRKARKPVELMLPPGEYRLDVLSQGYLAQSRKVTLSREAAPTVSFTLAKAPVKKSQKVRVKKELVVLPRAPRFAERQAAPRKGSTAGLALLVDMFVRDESLRLRIEGHTDNKERPAAAARKALSEARANAVAKALVDAGLDGSRIDTVGLGDSRPKAPNLLPRGRELNRRVEFVLLRAK</sequence>
<gene>
    <name evidence="4" type="ordered locus">LILAB_23585</name>
</gene>
<feature type="chain" id="PRO_5003368703" evidence="2">
    <location>
        <begin position="29"/>
        <end position="454"/>
    </location>
</feature>
<evidence type="ECO:0000256" key="2">
    <source>
        <dbReference type="SAM" id="SignalP"/>
    </source>
</evidence>
<dbReference type="EMBL" id="CP002830">
    <property type="protein sequence ID" value="AEI66612.1"/>
    <property type="molecule type" value="Genomic_DNA"/>
</dbReference>
<dbReference type="PROSITE" id="PS51123">
    <property type="entry name" value="OMPA_2"/>
    <property type="match status" value="1"/>
</dbReference>
<dbReference type="GO" id="GO:0016020">
    <property type="term" value="C:membrane"/>
    <property type="evidence" value="ECO:0007669"/>
    <property type="project" value="UniProtKB-UniRule"/>
</dbReference>
<organism evidence="4 5">
    <name type="scientific">Myxococcus fulvus (strain ATCC BAA-855 / HW-1)</name>
    <dbReference type="NCBI Taxonomy" id="483219"/>
    <lineage>
        <taxon>Bacteria</taxon>
        <taxon>Pseudomonadati</taxon>
        <taxon>Myxococcota</taxon>
        <taxon>Myxococcia</taxon>
        <taxon>Myxococcales</taxon>
        <taxon>Cystobacterineae</taxon>
        <taxon>Myxococcaceae</taxon>
        <taxon>Myxococcus</taxon>
    </lineage>
</organism>
<name>F8CP34_MYXFH</name>
<evidence type="ECO:0000313" key="5">
    <source>
        <dbReference type="Proteomes" id="UP000000488"/>
    </source>
</evidence>
<dbReference type="InterPro" id="IPR013229">
    <property type="entry name" value="PEGA"/>
</dbReference>
<dbReference type="KEGG" id="mfu:LILAB_23585"/>
<reference evidence="4 5" key="1">
    <citation type="journal article" date="2011" name="J. Bacteriol.">
        <title>Genome sequence of the halotolerant marine bacterium Myxococcus fulvus HW-1.</title>
        <authorList>
            <person name="Li Z.F."/>
            <person name="Li X."/>
            <person name="Liu H."/>
            <person name="Liu X."/>
            <person name="Han K."/>
            <person name="Wu Z.H."/>
            <person name="Hu W."/>
            <person name="Li F.F."/>
            <person name="Li Y.Z."/>
        </authorList>
    </citation>
    <scope>NUCLEOTIDE SEQUENCE [LARGE SCALE GENOMIC DNA]</scope>
    <source>
        <strain evidence="5">ATCC BAA-855 / HW-1</strain>
    </source>
</reference>
<feature type="domain" description="OmpA-like" evidence="3">
    <location>
        <begin position="335"/>
        <end position="454"/>
    </location>
</feature>
<dbReference type="SUPFAM" id="SSF103088">
    <property type="entry name" value="OmpA-like"/>
    <property type="match status" value="1"/>
</dbReference>
<evidence type="ECO:0000313" key="4">
    <source>
        <dbReference type="EMBL" id="AEI66612.1"/>
    </source>
</evidence>
<dbReference type="PANTHER" id="PTHR30329">
    <property type="entry name" value="STATOR ELEMENT OF FLAGELLAR MOTOR COMPLEX"/>
    <property type="match status" value="1"/>
</dbReference>
<dbReference type="InterPro" id="IPR050330">
    <property type="entry name" value="Bact_OuterMem_StrucFunc"/>
</dbReference>
<dbReference type="InterPro" id="IPR036737">
    <property type="entry name" value="OmpA-like_sf"/>
</dbReference>
<dbReference type="AlphaFoldDB" id="F8CP34"/>
<dbReference type="Pfam" id="PF08308">
    <property type="entry name" value="PEGA"/>
    <property type="match status" value="1"/>
</dbReference>
<dbReference type="STRING" id="483219.LILAB_23585"/>
<accession>F8CP34</accession>
<keyword evidence="1" id="KW-0472">Membrane</keyword>
<dbReference type="InterPro" id="IPR006665">
    <property type="entry name" value="OmpA-like"/>
</dbReference>
<dbReference type="eggNOG" id="COG2885">
    <property type="taxonomic scope" value="Bacteria"/>
</dbReference>